<geneLocation type="plasmid" evidence="1 2">
    <name>pRetIE4771a</name>
</geneLocation>
<sequence>MSKTKKPAAGGGAAGFSKELNNGWEEECRCSVRRPLGGGMGRLKHEALREEVHRFDDLKIPEAAPTASAQIAVQPCACCNAT</sequence>
<keyword evidence="1" id="KW-0614">Plasmid</keyword>
<name>A0A060I6Z9_RHIET</name>
<dbReference type="AlphaFoldDB" id="A0A060I6Z9"/>
<dbReference type="Proteomes" id="UP000027180">
    <property type="component" value="Plasmid pRetIE4771a"/>
</dbReference>
<reference evidence="1 2" key="1">
    <citation type="submission" date="2013-12" db="EMBL/GenBank/DDBJ databases">
        <title>Complete genome sequence of Rhizobium etli bv. mimosae IE4771.</title>
        <authorList>
            <person name="Bustos P."/>
            <person name="Santamaria R.I."/>
            <person name="Lozano L."/>
            <person name="Ormeno-Orrillo E."/>
            <person name="Rogel M.A."/>
            <person name="Romero D."/>
            <person name="Cevallos M.A."/>
            <person name="Martinez-Romero E."/>
            <person name="Gonzalez V."/>
        </authorList>
    </citation>
    <scope>NUCLEOTIDE SEQUENCE [LARGE SCALE GENOMIC DNA]</scope>
    <source>
        <strain evidence="1 2">IE4771</strain>
        <plasmid evidence="2">Plasmid pRetIE4771a</plasmid>
    </source>
</reference>
<dbReference type="KEGG" id="rei:IE4771_PA00023"/>
<dbReference type="EMBL" id="CP006987">
    <property type="protein sequence ID" value="AIC29529.1"/>
    <property type="molecule type" value="Genomic_DNA"/>
</dbReference>
<evidence type="ECO:0000313" key="1">
    <source>
        <dbReference type="EMBL" id="AIC29529.1"/>
    </source>
</evidence>
<accession>A0A060I6Z9</accession>
<organism evidence="1 2">
    <name type="scientific">Rhizobium etli bv. mimosae str. IE4771</name>
    <dbReference type="NCBI Taxonomy" id="1432050"/>
    <lineage>
        <taxon>Bacteria</taxon>
        <taxon>Pseudomonadati</taxon>
        <taxon>Pseudomonadota</taxon>
        <taxon>Alphaproteobacteria</taxon>
        <taxon>Hyphomicrobiales</taxon>
        <taxon>Rhizobiaceae</taxon>
        <taxon>Rhizobium/Agrobacterium group</taxon>
        <taxon>Rhizobium</taxon>
    </lineage>
</organism>
<gene>
    <name evidence="1" type="ORF">IE4771_PA00023</name>
</gene>
<dbReference type="HOGENOM" id="CLU_2555866_0_0_5"/>
<protein>
    <submittedName>
        <fullName evidence="1">Uncharacterized protein</fullName>
    </submittedName>
</protein>
<proteinExistence type="predicted"/>
<evidence type="ECO:0000313" key="2">
    <source>
        <dbReference type="Proteomes" id="UP000027180"/>
    </source>
</evidence>